<feature type="domain" description="PcRGLX/YetA-like central beta-sandwich" evidence="2">
    <location>
        <begin position="96"/>
        <end position="440"/>
    </location>
</feature>
<organism evidence="4 5">
    <name type="scientific">Gracilibacillus salitolerans</name>
    <dbReference type="NCBI Taxonomy" id="2663022"/>
    <lineage>
        <taxon>Bacteria</taxon>
        <taxon>Bacillati</taxon>
        <taxon>Bacillota</taxon>
        <taxon>Bacilli</taxon>
        <taxon>Bacillales</taxon>
        <taxon>Bacillaceae</taxon>
        <taxon>Gracilibacillus</taxon>
    </lineage>
</organism>
<gene>
    <name evidence="4" type="ORF">GI584_15975</name>
</gene>
<evidence type="ECO:0000313" key="5">
    <source>
        <dbReference type="Proteomes" id="UP000339690"/>
    </source>
</evidence>
<evidence type="ECO:0008006" key="6">
    <source>
        <dbReference type="Google" id="ProtNLM"/>
    </source>
</evidence>
<dbReference type="Pfam" id="PF19501">
    <property type="entry name" value="PcRGLX_1st"/>
    <property type="match status" value="1"/>
</dbReference>
<dbReference type="InterPro" id="IPR048330">
    <property type="entry name" value="PcRGLX/YetA_2nd"/>
</dbReference>
<dbReference type="InterPro" id="IPR045793">
    <property type="entry name" value="PcRGLX/YetA-like"/>
</dbReference>
<dbReference type="RefSeq" id="WP_153791821.1">
    <property type="nucleotide sequence ID" value="NZ_CP045915.1"/>
</dbReference>
<dbReference type="AlphaFoldDB" id="A0A5Q2TLD5"/>
<feature type="domain" description="PcRGLX/YetA-like C-terminal alpha/alpha toroid" evidence="3">
    <location>
        <begin position="447"/>
        <end position="853"/>
    </location>
</feature>
<dbReference type="Pfam" id="PF21346">
    <property type="entry name" value="PcRGLX_3rd"/>
    <property type="match status" value="1"/>
</dbReference>
<dbReference type="EMBL" id="CP045915">
    <property type="protein sequence ID" value="QGH35455.1"/>
    <property type="molecule type" value="Genomic_DNA"/>
</dbReference>
<dbReference type="InterPro" id="IPR048331">
    <property type="entry name" value="PcRGLX/YetA_3rd"/>
</dbReference>
<keyword evidence="5" id="KW-1185">Reference proteome</keyword>
<proteinExistence type="predicted"/>
<dbReference type="Pfam" id="PF21345">
    <property type="entry name" value="PcRGLX_2nd"/>
    <property type="match status" value="1"/>
</dbReference>
<evidence type="ECO:0000313" key="4">
    <source>
        <dbReference type="EMBL" id="QGH35455.1"/>
    </source>
</evidence>
<reference evidence="4 5" key="1">
    <citation type="submission" date="2019-11" db="EMBL/GenBank/DDBJ databases">
        <title>Gracilibacillus salitolerans sp. nov., a moderate halophile isolated from a saline soil in northwest China.</title>
        <authorList>
            <person name="Gan L."/>
        </authorList>
    </citation>
    <scope>NUCLEOTIDE SEQUENCE [LARGE SCALE GENOMIC DNA]</scope>
    <source>
        <strain evidence="4 5">SCU50</strain>
    </source>
</reference>
<dbReference type="Proteomes" id="UP000339690">
    <property type="component" value="Chromosome"/>
</dbReference>
<evidence type="ECO:0000259" key="2">
    <source>
        <dbReference type="Pfam" id="PF21345"/>
    </source>
</evidence>
<evidence type="ECO:0000259" key="1">
    <source>
        <dbReference type="Pfam" id="PF19501"/>
    </source>
</evidence>
<feature type="domain" description="PcRGLX/YetA-like N-terminal RIFT barrel" evidence="1">
    <location>
        <begin position="5"/>
        <end position="78"/>
    </location>
</feature>
<evidence type="ECO:0000259" key="3">
    <source>
        <dbReference type="Pfam" id="PF21346"/>
    </source>
</evidence>
<dbReference type="InterPro" id="IPR048329">
    <property type="entry name" value="PcRGLX_1st"/>
</dbReference>
<sequence>MEVNVSLSWLGKKPKISTGLTWGIPWEKGVLNKKDPLKLVDGNEVEIPLQSWSTALWPDGSVKWTAHAVSLKDEVNTKHLQIKKGNITKEMNPLKLEDGPESIYINTGEVSYKINKKGDVVIGEVSHGDNLVCQGGYLKGIRESRNKTDGIVTSKQEVFYSEIKNVVVEQDGPIRAVVKITGSHKINTDNREWLPFTLRLYFYTGQTSIKAVHTFLYDGNPHKDFIKGIGIDFKIPMNGPLYNRYIRFAGDNGIFSESPKGMLTWRTSGRYEELYKEQIAGRPIEFNSDDQNFLELLDDSATWNNFKLVQISADSYTISKQTREEFAWICAVSGKRAGGLTYVGSETGGIAVAVRNFWKKHPSSLEVKQLSEQISTLSAWFWSPDAPSMDLRHYDSETHVKSSYEGAEEFRSTPYGIGNTSEITIDFFNNTPNQEVLQSIVEEKEVPPLLVCDPSYYHDTKALGVWSLKDESTPIKANIEKALDEVLQFYLNEVEQRGWYGFWDYGDVMHSYDPIRHVWKYDLGGCAWQNTELAPNYWLWYMFLRSGREDIFRFAEAMTRHTSEVDVYHLGEYAGLGSRHNVVHWGCGCKEARIGAAGLHKIYYYLTADERIGDIMDEVVNADYTTEHLDPMRAYFPKDHFPTHVRTGPDWAAFCSNWLTRWERYEDTNFRDKMLTGINSIKKMPHRLLTGPVFGYEPRTGELKFMGNENWGHHLMMSMGGAQVWMEMAQVLEDVEWKEMLVEFGEFYNLTNEEKSQRTSGAIQGDKPWGSSMLSSSLVAYAAANKKDAKLAKQAWQYLLVDSTHWQIKTPLKAEKTLDYVKPVFEVKSMSTNTASQWSLNLIVCLELIDQYLELDMWDDSKAVDVTK</sequence>
<accession>A0A5Q2TLD5</accession>
<dbReference type="KEGG" id="grc:GI584_15975"/>
<name>A0A5Q2TLD5_9BACI</name>
<dbReference type="PANTHER" id="PTHR40081">
    <property type="entry name" value="CONCANAVALIN A-LIKE LECTIN/GLUCANASE"/>
    <property type="match status" value="1"/>
</dbReference>
<dbReference type="PANTHER" id="PTHR40081:SF1">
    <property type="entry name" value="TAT PATHWAY SIGNAL SEQUENCE DOMAIN PROTEIN"/>
    <property type="match status" value="1"/>
</dbReference>
<protein>
    <recommendedName>
        <fullName evidence="6">Tat pathway signal sequence domain protein</fullName>
    </recommendedName>
</protein>